<evidence type="ECO:0000313" key="4">
    <source>
        <dbReference type="WBParaSite" id="TCNE_0001868201-mRNA-1"/>
    </source>
</evidence>
<dbReference type="WBParaSite" id="TCNE_0001868201-mRNA-1">
    <property type="protein sequence ID" value="TCNE_0001868201-mRNA-1"/>
    <property type="gene ID" value="TCNE_0001868201"/>
</dbReference>
<feature type="compositionally biased region" description="Basic and acidic residues" evidence="1">
    <location>
        <begin position="10"/>
        <end position="25"/>
    </location>
</feature>
<gene>
    <name evidence="2" type="ORF">TCNE_LOCUS18678</name>
</gene>
<proteinExistence type="predicted"/>
<dbReference type="AlphaFoldDB" id="A0A183VD58"/>
<organism evidence="3 4">
    <name type="scientific">Toxocara canis</name>
    <name type="common">Canine roundworm</name>
    <dbReference type="NCBI Taxonomy" id="6265"/>
    <lineage>
        <taxon>Eukaryota</taxon>
        <taxon>Metazoa</taxon>
        <taxon>Ecdysozoa</taxon>
        <taxon>Nematoda</taxon>
        <taxon>Chromadorea</taxon>
        <taxon>Rhabditida</taxon>
        <taxon>Spirurina</taxon>
        <taxon>Ascaridomorpha</taxon>
        <taxon>Ascaridoidea</taxon>
        <taxon>Toxocaridae</taxon>
        <taxon>Toxocara</taxon>
    </lineage>
</organism>
<name>A0A183VD58_TOXCA</name>
<evidence type="ECO:0000313" key="3">
    <source>
        <dbReference type="Proteomes" id="UP000050794"/>
    </source>
</evidence>
<evidence type="ECO:0000313" key="2">
    <source>
        <dbReference type="EMBL" id="VDM49999.1"/>
    </source>
</evidence>
<accession>A0A183VD58</accession>
<dbReference type="EMBL" id="UYWY01025815">
    <property type="protein sequence ID" value="VDM49999.1"/>
    <property type="molecule type" value="Genomic_DNA"/>
</dbReference>
<feature type="region of interest" description="Disordered" evidence="1">
    <location>
        <begin position="1"/>
        <end position="25"/>
    </location>
</feature>
<reference evidence="2 3" key="2">
    <citation type="submission" date="2018-11" db="EMBL/GenBank/DDBJ databases">
        <authorList>
            <consortium name="Pathogen Informatics"/>
        </authorList>
    </citation>
    <scope>NUCLEOTIDE SEQUENCE [LARGE SCALE GENOMIC DNA]</scope>
</reference>
<dbReference type="Proteomes" id="UP000050794">
    <property type="component" value="Unassembled WGS sequence"/>
</dbReference>
<keyword evidence="3" id="KW-1185">Reference proteome</keyword>
<reference evidence="4" key="1">
    <citation type="submission" date="2016-06" db="UniProtKB">
        <authorList>
            <consortium name="WormBaseParasite"/>
        </authorList>
    </citation>
    <scope>IDENTIFICATION</scope>
</reference>
<protein>
    <submittedName>
        <fullName evidence="4">Tudor domain-containing protein</fullName>
    </submittedName>
</protein>
<sequence length="224" mass="25944">MVRNVMRNVKATEKPSRRERERSLSAENVCEKRARRNGHRNENHGDVVRREVICKFYRDGHCKHADQGVWYNCYLLRVTLNEIFTDGEGRHVGIMWENCEIVEESSEEKEQEDEAISIVVMLRRFLSWANNGVEEKRICYGFLADGCTHVKFTTDDIISLKYRENLQRPIGELSVLRGLRFKAILCCDGLDNEKSAYKRNVNEANHFASASTRSYTSKSSDLCA</sequence>
<evidence type="ECO:0000256" key="1">
    <source>
        <dbReference type="SAM" id="MobiDB-lite"/>
    </source>
</evidence>